<evidence type="ECO:0000313" key="1">
    <source>
        <dbReference type="EMBL" id="NYR15397.1"/>
    </source>
</evidence>
<accession>A0A7L4PAB4</accession>
<gene>
    <name evidence="1" type="ORF">HC235_05420</name>
</gene>
<comment type="caution">
    <text evidence="1">The sequence shown here is derived from an EMBL/GenBank/DDBJ whole genome shotgun (WGS) entry which is preliminary data.</text>
</comment>
<dbReference type="EMBL" id="JAAVJF010000002">
    <property type="protein sequence ID" value="NYR15397.1"/>
    <property type="molecule type" value="Genomic_DNA"/>
</dbReference>
<proteinExistence type="predicted"/>
<name>A0A7L4PAB4_9CREN</name>
<dbReference type="AlphaFoldDB" id="A0A7L4PAB4"/>
<protein>
    <submittedName>
        <fullName evidence="1">Uncharacterized protein</fullName>
    </submittedName>
</protein>
<keyword evidence="2" id="KW-1185">Reference proteome</keyword>
<evidence type="ECO:0000313" key="2">
    <source>
        <dbReference type="Proteomes" id="UP000554766"/>
    </source>
</evidence>
<reference evidence="1 2" key="1">
    <citation type="journal article" date="2020" name="Nat. Commun.">
        <title>The structures of two archaeal type IV pili illuminate evolutionary relationships.</title>
        <authorList>
            <person name="Wang F."/>
            <person name="Baquero D.P."/>
            <person name="Su Z."/>
            <person name="Beltran L.C."/>
            <person name="Prangishvili D."/>
            <person name="Krupovic M."/>
            <person name="Egelman E.H."/>
        </authorList>
    </citation>
    <scope>NUCLEOTIDE SEQUENCE [LARGE SCALE GENOMIC DNA]</scope>
    <source>
        <strain evidence="1 2">2GA</strain>
    </source>
</reference>
<dbReference type="RefSeq" id="WP_011900791.1">
    <property type="nucleotide sequence ID" value="NZ_JAAVJF010000002.1"/>
</dbReference>
<sequence length="131" mass="14530">MIVAPPAIVVVPLASKEQVYQTISYVASKVRQTGAPVKHVHSDGPLYLESRSLRDVVERVDVYIASAVGDFANVLPAQEELKEGFIEKRGFVHVVQGVAVLFKYRVGGEPRLEEVVIYTVGAPYRDFKFNL</sequence>
<dbReference type="OMA" id="APYRDFK"/>
<organism evidence="1 2">
    <name type="scientific">Pyrobaculum arsenaticum</name>
    <dbReference type="NCBI Taxonomy" id="121277"/>
    <lineage>
        <taxon>Archaea</taxon>
        <taxon>Thermoproteota</taxon>
        <taxon>Thermoprotei</taxon>
        <taxon>Thermoproteales</taxon>
        <taxon>Thermoproteaceae</taxon>
        <taxon>Pyrobaculum</taxon>
    </lineage>
</organism>
<dbReference type="Proteomes" id="UP000554766">
    <property type="component" value="Unassembled WGS sequence"/>
</dbReference>
<dbReference type="GeneID" id="5054093"/>